<dbReference type="AlphaFoldDB" id="A0A015L547"/>
<dbReference type="InterPro" id="IPR036047">
    <property type="entry name" value="F-box-like_dom_sf"/>
</dbReference>
<sequence length="555" mass="64598">MFTLSSIVDFNLQPNKISRRNNNEKTFPKPLFFPEECLQEIFSYFSNDASTLSKCLLVNKFWFKNAASILWKSPFDKLQNPSAKLIETYLKFLDIRSKTVLSQIGIFSSYPSSYSSFSTPEFKYAQYVKTLHYKGLYESACAFIFGNNCRPKDLKGEKKCLTLVRELSLFLIRKCPSIYIISYDTEEIDFFVQDIYLSSLTLMPEVYHLFKRVRKLNCGGKYKKGSLMNVMSSYCKNLTSLELNFYEFDMYLDGDRKEPSKMSSLLLEQEDLRNLIIRGPFRFLTEFLTPLESQSKSLSLIHFERVQFNNLLLLESVTTCKNLETMIFIDCMNLNDETLAPLASTSFLRLKKLIFKNAHKSRLDNLARLIQRTKGSLREIRFRRREFKNMVIRNVPDIPINVTKTISICCPNLIIFEGHLEKETMPHFLTLLNTTFLEKLYISLEFKKNFEFFRSQVAFQLPDTLNHLSISIREQFSVKDLEQFLELCSAPLISLQFPQSSFIDDNYLDVITEFAKQVGTLKKVAFSKNSLITEKGIQKAKQSISFVKKNGEEKV</sequence>
<dbReference type="Proteomes" id="UP000022910">
    <property type="component" value="Unassembled WGS sequence"/>
</dbReference>
<organism evidence="2 3">
    <name type="scientific">Rhizophagus irregularis (strain DAOM 197198w)</name>
    <name type="common">Glomus intraradices</name>
    <dbReference type="NCBI Taxonomy" id="1432141"/>
    <lineage>
        <taxon>Eukaryota</taxon>
        <taxon>Fungi</taxon>
        <taxon>Fungi incertae sedis</taxon>
        <taxon>Mucoromycota</taxon>
        <taxon>Glomeromycotina</taxon>
        <taxon>Glomeromycetes</taxon>
        <taxon>Glomerales</taxon>
        <taxon>Glomeraceae</taxon>
        <taxon>Rhizophagus</taxon>
    </lineage>
</organism>
<gene>
    <name evidence="2" type="ORF">RirG_047510</name>
</gene>
<dbReference type="Gene3D" id="3.80.10.10">
    <property type="entry name" value="Ribonuclease Inhibitor"/>
    <property type="match status" value="1"/>
</dbReference>
<reference evidence="2 3" key="1">
    <citation type="submission" date="2014-02" db="EMBL/GenBank/DDBJ databases">
        <title>Single nucleus genome sequencing reveals high similarity among nuclei of an endomycorrhizal fungus.</title>
        <authorList>
            <person name="Lin K."/>
            <person name="Geurts R."/>
            <person name="Zhang Z."/>
            <person name="Limpens E."/>
            <person name="Saunders D.G."/>
            <person name="Mu D."/>
            <person name="Pang E."/>
            <person name="Cao H."/>
            <person name="Cha H."/>
            <person name="Lin T."/>
            <person name="Zhou Q."/>
            <person name="Shang Y."/>
            <person name="Li Y."/>
            <person name="Ivanov S."/>
            <person name="Sharma T."/>
            <person name="Velzen R.V."/>
            <person name="Ruijter N.D."/>
            <person name="Aanen D.K."/>
            <person name="Win J."/>
            <person name="Kamoun S."/>
            <person name="Bisseling T."/>
            <person name="Huang S."/>
        </authorList>
    </citation>
    <scope>NUCLEOTIDE SEQUENCE [LARGE SCALE GENOMIC DNA]</scope>
    <source>
        <strain evidence="3">DAOM197198w</strain>
    </source>
</reference>
<dbReference type="OrthoDB" id="2354951at2759"/>
<dbReference type="SUPFAM" id="SSF81383">
    <property type="entry name" value="F-box domain"/>
    <property type="match status" value="1"/>
</dbReference>
<dbReference type="EMBL" id="JEMT01012708">
    <property type="protein sequence ID" value="EXX74824.1"/>
    <property type="molecule type" value="Genomic_DNA"/>
</dbReference>
<protein>
    <recommendedName>
        <fullName evidence="1">F-box domain-containing protein</fullName>
    </recommendedName>
</protein>
<dbReference type="InterPro" id="IPR001810">
    <property type="entry name" value="F-box_dom"/>
</dbReference>
<dbReference type="HOGENOM" id="CLU_028913_7_0_1"/>
<comment type="caution">
    <text evidence="2">The sequence shown here is derived from an EMBL/GenBank/DDBJ whole genome shotgun (WGS) entry which is preliminary data.</text>
</comment>
<name>A0A015L547_RHIIW</name>
<dbReference type="Pfam" id="PF12937">
    <property type="entry name" value="F-box-like"/>
    <property type="match status" value="1"/>
</dbReference>
<evidence type="ECO:0000313" key="2">
    <source>
        <dbReference type="EMBL" id="EXX74824.1"/>
    </source>
</evidence>
<proteinExistence type="predicted"/>
<accession>A0A015L547</accession>
<evidence type="ECO:0000313" key="3">
    <source>
        <dbReference type="Proteomes" id="UP000022910"/>
    </source>
</evidence>
<feature type="domain" description="F-box" evidence="1">
    <location>
        <begin position="34"/>
        <end position="75"/>
    </location>
</feature>
<evidence type="ECO:0000259" key="1">
    <source>
        <dbReference type="Pfam" id="PF12937"/>
    </source>
</evidence>
<dbReference type="InterPro" id="IPR032675">
    <property type="entry name" value="LRR_dom_sf"/>
</dbReference>
<keyword evidence="3" id="KW-1185">Reference proteome</keyword>
<dbReference type="SUPFAM" id="SSF52047">
    <property type="entry name" value="RNI-like"/>
    <property type="match status" value="1"/>
</dbReference>